<dbReference type="Proteomes" id="UP001239083">
    <property type="component" value="Unassembled WGS sequence"/>
</dbReference>
<evidence type="ECO:0000313" key="3">
    <source>
        <dbReference type="Proteomes" id="UP001239083"/>
    </source>
</evidence>
<feature type="region of interest" description="Disordered" evidence="1">
    <location>
        <begin position="228"/>
        <end position="277"/>
    </location>
</feature>
<feature type="compositionally biased region" description="Basic and acidic residues" evidence="1">
    <location>
        <begin position="248"/>
        <end position="257"/>
    </location>
</feature>
<dbReference type="EMBL" id="JAUSYY010000001">
    <property type="protein sequence ID" value="MDQ0895946.1"/>
    <property type="molecule type" value="Genomic_DNA"/>
</dbReference>
<proteinExistence type="predicted"/>
<feature type="compositionally biased region" description="Polar residues" evidence="1">
    <location>
        <begin position="258"/>
        <end position="271"/>
    </location>
</feature>
<sequence>MTSNLGLGNTATAIDARAAKQATGQAVRLEAVVKNNGTGPSAVNALRGIDLSLARGSFTAIMDHPGRERARSYTPRRAWILQRAAPFGLATPISRGCGPTSSRSSGESTWDSCSRRTTCSRPRRSSRAYTWPLSWPALSILASASLTPHLRMGSARNALVSSCEQFQPSCAQIYSSRRSAGHRRCGTGSLDRLAQVVDRLYVHAEVLGELACGQHGFETEPCESLRVHTPQVRGGAHRNETEQWPGTRDSRSAEASRNRPSTFVQRSASTRSRAHLW</sequence>
<gene>
    <name evidence="2" type="ORF">QFZ26_003501</name>
</gene>
<name>A0ABU0RFE5_9MICO</name>
<evidence type="ECO:0000256" key="1">
    <source>
        <dbReference type="SAM" id="MobiDB-lite"/>
    </source>
</evidence>
<evidence type="ECO:0000313" key="2">
    <source>
        <dbReference type="EMBL" id="MDQ0895946.1"/>
    </source>
</evidence>
<keyword evidence="3" id="KW-1185">Reference proteome</keyword>
<accession>A0ABU0RFE5</accession>
<feature type="compositionally biased region" description="Polar residues" evidence="1">
    <location>
        <begin position="99"/>
        <end position="111"/>
    </location>
</feature>
<reference evidence="2 3" key="1">
    <citation type="submission" date="2023-07" db="EMBL/GenBank/DDBJ databases">
        <title>Comparative genomics of wheat-associated soil bacteria to identify genetic determinants of phenazine resistance.</title>
        <authorList>
            <person name="Mouncey N."/>
        </authorList>
    </citation>
    <scope>NUCLEOTIDE SEQUENCE [LARGE SCALE GENOMIC DNA]</scope>
    <source>
        <strain evidence="2 3">V3I3</strain>
    </source>
</reference>
<comment type="caution">
    <text evidence="2">The sequence shown here is derived from an EMBL/GenBank/DDBJ whole genome shotgun (WGS) entry which is preliminary data.</text>
</comment>
<feature type="region of interest" description="Disordered" evidence="1">
    <location>
        <begin position="96"/>
        <end position="119"/>
    </location>
</feature>
<organism evidence="2 3">
    <name type="scientific">Agromyces ramosus</name>
    <dbReference type="NCBI Taxonomy" id="33879"/>
    <lineage>
        <taxon>Bacteria</taxon>
        <taxon>Bacillati</taxon>
        <taxon>Actinomycetota</taxon>
        <taxon>Actinomycetes</taxon>
        <taxon>Micrococcales</taxon>
        <taxon>Microbacteriaceae</taxon>
        <taxon>Agromyces</taxon>
    </lineage>
</organism>
<protein>
    <submittedName>
        <fullName evidence="2">Uncharacterized protein</fullName>
    </submittedName>
</protein>